<keyword evidence="5 6" id="KW-0472">Membrane</keyword>
<evidence type="ECO:0000256" key="6">
    <source>
        <dbReference type="SAM" id="Phobius"/>
    </source>
</evidence>
<feature type="transmembrane region" description="Helical" evidence="6">
    <location>
        <begin position="57"/>
        <end position="77"/>
    </location>
</feature>
<organism evidence="8 9">
    <name type="scientific">Clytia hemisphaerica</name>
    <dbReference type="NCBI Taxonomy" id="252671"/>
    <lineage>
        <taxon>Eukaryota</taxon>
        <taxon>Metazoa</taxon>
        <taxon>Cnidaria</taxon>
        <taxon>Hydrozoa</taxon>
        <taxon>Hydroidolina</taxon>
        <taxon>Leptothecata</taxon>
        <taxon>Obeliida</taxon>
        <taxon>Clytiidae</taxon>
        <taxon>Clytia</taxon>
    </lineage>
</organism>
<evidence type="ECO:0000313" key="9">
    <source>
        <dbReference type="Proteomes" id="UP000594262"/>
    </source>
</evidence>
<accession>A0A7M5URD3</accession>
<dbReference type="Proteomes" id="UP000594262">
    <property type="component" value="Unplaced"/>
</dbReference>
<keyword evidence="4 6" id="KW-1133">Transmembrane helix</keyword>
<feature type="transmembrane region" description="Helical" evidence="6">
    <location>
        <begin position="114"/>
        <end position="134"/>
    </location>
</feature>
<feature type="transmembrane region" description="Helical" evidence="6">
    <location>
        <begin position="146"/>
        <end position="168"/>
    </location>
</feature>
<protein>
    <recommendedName>
        <fullName evidence="7">Major facilitator superfamily (MFS) profile domain-containing protein</fullName>
    </recommendedName>
</protein>
<dbReference type="PANTHER" id="PTHR23504:SF15">
    <property type="entry name" value="MAJOR FACILITATOR SUPERFAMILY (MFS) PROFILE DOMAIN-CONTAINING PROTEIN"/>
    <property type="match status" value="1"/>
</dbReference>
<dbReference type="SUPFAM" id="SSF103473">
    <property type="entry name" value="MFS general substrate transporter"/>
    <property type="match status" value="1"/>
</dbReference>
<dbReference type="RefSeq" id="XP_066918598.1">
    <property type="nucleotide sequence ID" value="XM_067062497.1"/>
</dbReference>
<evidence type="ECO:0000259" key="7">
    <source>
        <dbReference type="PROSITE" id="PS50850"/>
    </source>
</evidence>
<evidence type="ECO:0000313" key="8">
    <source>
        <dbReference type="EnsemblMetazoa" id="CLYHEMP004540.1"/>
    </source>
</evidence>
<feature type="transmembrane region" description="Helical" evidence="6">
    <location>
        <begin position="188"/>
        <end position="212"/>
    </location>
</feature>
<evidence type="ECO:0000256" key="5">
    <source>
        <dbReference type="ARBA" id="ARBA00023136"/>
    </source>
</evidence>
<dbReference type="EnsemblMetazoa" id="CLYHEMT004540.1">
    <property type="protein sequence ID" value="CLYHEMP004540.1"/>
    <property type="gene ID" value="CLYHEMG004540"/>
</dbReference>
<feature type="transmembrane region" description="Helical" evidence="6">
    <location>
        <begin position="294"/>
        <end position="315"/>
    </location>
</feature>
<dbReference type="PROSITE" id="PS50850">
    <property type="entry name" value="MFS"/>
    <property type="match status" value="1"/>
</dbReference>
<dbReference type="GeneID" id="136805921"/>
<feature type="transmembrane region" description="Helical" evidence="6">
    <location>
        <begin position="21"/>
        <end position="45"/>
    </location>
</feature>
<reference evidence="8" key="1">
    <citation type="submission" date="2021-01" db="UniProtKB">
        <authorList>
            <consortium name="EnsemblMetazoa"/>
        </authorList>
    </citation>
    <scope>IDENTIFICATION</scope>
</reference>
<dbReference type="InterPro" id="IPR011701">
    <property type="entry name" value="MFS"/>
</dbReference>
<dbReference type="Gene3D" id="1.20.1250.20">
    <property type="entry name" value="MFS general substrate transporter like domains"/>
    <property type="match status" value="1"/>
</dbReference>
<dbReference type="GO" id="GO:0022857">
    <property type="term" value="F:transmembrane transporter activity"/>
    <property type="evidence" value="ECO:0007669"/>
    <property type="project" value="InterPro"/>
</dbReference>
<dbReference type="GO" id="GO:0016020">
    <property type="term" value="C:membrane"/>
    <property type="evidence" value="ECO:0007669"/>
    <property type="project" value="UniProtKB-SubCell"/>
</dbReference>
<comment type="subcellular location">
    <subcellularLocation>
        <location evidence="1">Membrane</location>
        <topology evidence="1">Multi-pass membrane protein</topology>
    </subcellularLocation>
</comment>
<feature type="transmembrane region" description="Helical" evidence="6">
    <location>
        <begin position="369"/>
        <end position="388"/>
    </location>
</feature>
<dbReference type="AlphaFoldDB" id="A0A7M5URD3"/>
<dbReference type="PANTHER" id="PTHR23504">
    <property type="entry name" value="MAJOR FACILITATOR SUPERFAMILY DOMAIN-CONTAINING PROTEIN 10"/>
    <property type="match status" value="1"/>
</dbReference>
<keyword evidence="3 6" id="KW-0812">Transmembrane</keyword>
<keyword evidence="9" id="KW-1185">Reference proteome</keyword>
<evidence type="ECO:0000256" key="1">
    <source>
        <dbReference type="ARBA" id="ARBA00004141"/>
    </source>
</evidence>
<dbReference type="InterPro" id="IPR036259">
    <property type="entry name" value="MFS_trans_sf"/>
</dbReference>
<feature type="transmembrane region" description="Helical" evidence="6">
    <location>
        <begin position="335"/>
        <end position="357"/>
    </location>
</feature>
<evidence type="ECO:0000256" key="2">
    <source>
        <dbReference type="ARBA" id="ARBA00022448"/>
    </source>
</evidence>
<proteinExistence type="predicted"/>
<keyword evidence="2" id="KW-0813">Transport</keyword>
<dbReference type="OrthoDB" id="10041747at2759"/>
<feature type="transmembrane region" description="Helical" evidence="6">
    <location>
        <begin position="89"/>
        <end position="108"/>
    </location>
</feature>
<feature type="domain" description="Major facilitator superfamily (MFS) profile" evidence="7">
    <location>
        <begin position="15"/>
        <end position="497"/>
    </location>
</feature>
<evidence type="ECO:0000256" key="4">
    <source>
        <dbReference type="ARBA" id="ARBA00022989"/>
    </source>
</evidence>
<feature type="transmembrane region" description="Helical" evidence="6">
    <location>
        <begin position="474"/>
        <end position="495"/>
    </location>
</feature>
<dbReference type="InterPro" id="IPR020846">
    <property type="entry name" value="MFS_dom"/>
</dbReference>
<dbReference type="Pfam" id="PF07690">
    <property type="entry name" value="MFS_1"/>
    <property type="match status" value="1"/>
</dbReference>
<sequence length="533" mass="59036">MKCSDILYPPGSSRLNPTVATSLFLILFSTQITLTAPFSYLPAMVLSFGYSDRQRGFYAGIIASSLFVGRFFGGYFWGWLTDKIGRRPVLLLSSTLVLLATLAFGFSTTFEVAVLTRFLQGLFNGVIVCGRAAFAEICDETNQAIGVSLVFAAWNSAIVFGPAVGGFLAEPVKKYPSTFKDSGFFARFPFVLPSLLVVGVLLMAIIMIFFTFKETKPPPSIATKEDSEKIPLLSHQKNTSPESTSPNEESRFYIEDQQIRVSYIIKQEEDGCFKKLCSKIKKWSLYELITDKTVMLVTMMFGMSGFCIIGFSELSSLWMATNSKYGGLNFSTDKIGTALLVPAIVSVIIQPIVFGRFEKRFGGIKTLQLSLLILAIFTFFFPFIHYTIKSRKLLWSLLITTGMVRMIADISSRSALALFINNSVYPEQAGRVNGFAFSVQEIMRVASPTMFGALFSWAIDSQQHQIIFPIDYRLPFLIIAIVIFGILVLTLLLPLSINAAKAVKDSPESLRPTEVGNISTASASSSFMEHNRT</sequence>
<name>A0A7M5URD3_9CNID</name>
<evidence type="ECO:0000256" key="3">
    <source>
        <dbReference type="ARBA" id="ARBA00022692"/>
    </source>
</evidence>